<feature type="region of interest" description="Disordered" evidence="1">
    <location>
        <begin position="1"/>
        <end position="37"/>
    </location>
</feature>
<accession>A0A0K8PGS8</accession>
<proteinExistence type="predicted"/>
<dbReference type="PIRSF" id="PIRSF033303">
    <property type="entry name" value="UCP033303"/>
    <property type="match status" value="1"/>
</dbReference>
<evidence type="ECO:0000313" key="2">
    <source>
        <dbReference type="EMBL" id="GAP47101.1"/>
    </source>
</evidence>
<gene>
    <name evidence="2" type="ORF">SAZU_1838</name>
</gene>
<name>A0A0K8PGS8_STRAJ</name>
<keyword evidence="3" id="KW-1185">Reference proteome</keyword>
<protein>
    <recommendedName>
        <fullName evidence="4">DUF1326 domain-containing protein</fullName>
    </recommendedName>
</protein>
<feature type="compositionally biased region" description="Basic and acidic residues" evidence="1">
    <location>
        <begin position="9"/>
        <end position="20"/>
    </location>
</feature>
<reference evidence="2" key="1">
    <citation type="journal article" date="2015" name="Genome Announc.">
        <title>Draft Genome Sequence of Thiostrepton-Producing Streptomyces azureus ATCC 14921.</title>
        <authorList>
            <person name="Sakihara K."/>
            <person name="Maeda J."/>
            <person name="Tashiro K."/>
            <person name="Fujino Y."/>
            <person name="Kuhara S."/>
            <person name="Ohshima T."/>
            <person name="Ogata S."/>
            <person name="Doi K."/>
        </authorList>
    </citation>
    <scope>NUCLEOTIDE SEQUENCE [LARGE SCALE GENOMIC DNA]</scope>
    <source>
        <strain evidence="2">ATCC14921</strain>
    </source>
</reference>
<organism evidence="2 3">
    <name type="scientific">Streptomyces azureus</name>
    <dbReference type="NCBI Taxonomy" id="146537"/>
    <lineage>
        <taxon>Bacteria</taxon>
        <taxon>Bacillati</taxon>
        <taxon>Actinomycetota</taxon>
        <taxon>Actinomycetes</taxon>
        <taxon>Kitasatosporales</taxon>
        <taxon>Streptomycetaceae</taxon>
        <taxon>Streptomyces</taxon>
    </lineage>
</organism>
<dbReference type="AlphaFoldDB" id="A0A0K8PGS8"/>
<feature type="compositionally biased region" description="Polar residues" evidence="1">
    <location>
        <begin position="22"/>
        <end position="37"/>
    </location>
</feature>
<evidence type="ECO:0000313" key="3">
    <source>
        <dbReference type="Proteomes" id="UP000053859"/>
    </source>
</evidence>
<dbReference type="EMBL" id="DF968227">
    <property type="protein sequence ID" value="GAP47101.1"/>
    <property type="molecule type" value="Genomic_DNA"/>
</dbReference>
<dbReference type="InterPro" id="IPR009758">
    <property type="entry name" value="DUF1326"/>
</dbReference>
<evidence type="ECO:0000256" key="1">
    <source>
        <dbReference type="SAM" id="MobiDB-lite"/>
    </source>
</evidence>
<dbReference type="PATRIC" id="fig|146537.3.peg.1942"/>
<dbReference type="InterPro" id="IPR014581">
    <property type="entry name" value="UCP033303"/>
</dbReference>
<evidence type="ECO:0008006" key="4">
    <source>
        <dbReference type="Google" id="ProtNLM"/>
    </source>
</evidence>
<dbReference type="Pfam" id="PF07040">
    <property type="entry name" value="DUF1326"/>
    <property type="match status" value="1"/>
</dbReference>
<dbReference type="Proteomes" id="UP000053859">
    <property type="component" value="Unassembled WGS sequence"/>
</dbReference>
<sequence length="249" mass="27118">MPGSASPAERAKSKLERREWFTANQAEGSEMTEQPTTGHPPWHLAGDWFDVCNCAIPCPCTFAQAPTYGECEGVLAWHIGEGNFGDVRLDGFNVLMVSSFVGNIWAREHTDAYAAVFFDERADEQQRAALQTIFGGEAGGWPAELGEMFGPEMRGMDFAPIRIEVDEDMSAWRAEIPGKVMATAEALTGPTTPEGARVQVHNAPGAEVGPGQIATWGRATTDRADAFGFTWDRSGKSSKHFPFDWTGLT</sequence>